<name>A0ABW6Y8J4_9ACTN</name>
<feature type="compositionally biased region" description="Basic and acidic residues" evidence="1">
    <location>
        <begin position="154"/>
        <end position="164"/>
    </location>
</feature>
<evidence type="ECO:0000313" key="2">
    <source>
        <dbReference type="EMBL" id="MFF8275891.1"/>
    </source>
</evidence>
<dbReference type="Proteomes" id="UP001603013">
    <property type="component" value="Unassembled WGS sequence"/>
</dbReference>
<organism evidence="2 3">
    <name type="scientific">Streptomyces lateritius</name>
    <dbReference type="NCBI Taxonomy" id="67313"/>
    <lineage>
        <taxon>Bacteria</taxon>
        <taxon>Bacillati</taxon>
        <taxon>Actinomycetota</taxon>
        <taxon>Actinomycetes</taxon>
        <taxon>Kitasatosporales</taxon>
        <taxon>Streptomycetaceae</taxon>
        <taxon>Streptomyces</taxon>
    </lineage>
</organism>
<feature type="region of interest" description="Disordered" evidence="1">
    <location>
        <begin position="139"/>
        <end position="164"/>
    </location>
</feature>
<dbReference type="EMBL" id="JBIBSM010000003">
    <property type="protein sequence ID" value="MFF8275891.1"/>
    <property type="molecule type" value="Genomic_DNA"/>
</dbReference>
<dbReference type="RefSeq" id="WP_158992676.1">
    <property type="nucleotide sequence ID" value="NZ_BMTO01000003.1"/>
</dbReference>
<sequence length="164" mass="18077">MNTPDDLRTLQDMPVIGSLDELAGLLAARGGLYLRWSRGPGFDLAEHTSRDGLTGIELPGLSANPLDAEPWWEDRSLRVWAARRLHDYSHLPRIRGPGVRPWLLRGTEAGRGPDNEPLVRDVAPLGWVADAVIKEAESVVAGQNGEWGPMSREASPEETRRRGT</sequence>
<evidence type="ECO:0000313" key="3">
    <source>
        <dbReference type="Proteomes" id="UP001603013"/>
    </source>
</evidence>
<reference evidence="2 3" key="1">
    <citation type="submission" date="2024-10" db="EMBL/GenBank/DDBJ databases">
        <title>The Natural Products Discovery Center: Release of the First 8490 Sequenced Strains for Exploring Actinobacteria Biosynthetic Diversity.</title>
        <authorList>
            <person name="Kalkreuter E."/>
            <person name="Kautsar S.A."/>
            <person name="Yang D."/>
            <person name="Bader C.D."/>
            <person name="Teijaro C.N."/>
            <person name="Fluegel L."/>
            <person name="Davis C.M."/>
            <person name="Simpson J.R."/>
            <person name="Lauterbach L."/>
            <person name="Steele A.D."/>
            <person name="Gui C."/>
            <person name="Meng S."/>
            <person name="Li G."/>
            <person name="Viehrig K."/>
            <person name="Ye F."/>
            <person name="Su P."/>
            <person name="Kiefer A.F."/>
            <person name="Nichols A."/>
            <person name="Cepeda A.J."/>
            <person name="Yan W."/>
            <person name="Fan B."/>
            <person name="Jiang Y."/>
            <person name="Adhikari A."/>
            <person name="Zheng C.-J."/>
            <person name="Schuster L."/>
            <person name="Cowan T.M."/>
            <person name="Smanski M.J."/>
            <person name="Chevrette M.G."/>
            <person name="De Carvalho L.P.S."/>
            <person name="Shen B."/>
        </authorList>
    </citation>
    <scope>NUCLEOTIDE SEQUENCE [LARGE SCALE GENOMIC DNA]</scope>
    <source>
        <strain evidence="2 3">NPDC015755</strain>
    </source>
</reference>
<dbReference type="Pfam" id="PF19593">
    <property type="entry name" value="DUF6098"/>
    <property type="match status" value="1"/>
</dbReference>
<dbReference type="InterPro" id="IPR046080">
    <property type="entry name" value="DUF6098"/>
</dbReference>
<gene>
    <name evidence="2" type="ORF">ACF05T_07220</name>
</gene>
<proteinExistence type="predicted"/>
<protein>
    <submittedName>
        <fullName evidence="2">DUF6098 family protein</fullName>
    </submittedName>
</protein>
<keyword evidence="3" id="KW-1185">Reference proteome</keyword>
<accession>A0ABW6Y8J4</accession>
<evidence type="ECO:0000256" key="1">
    <source>
        <dbReference type="SAM" id="MobiDB-lite"/>
    </source>
</evidence>
<comment type="caution">
    <text evidence="2">The sequence shown here is derived from an EMBL/GenBank/DDBJ whole genome shotgun (WGS) entry which is preliminary data.</text>
</comment>